<dbReference type="EMBL" id="CP002100">
    <property type="protein sequence ID" value="ADN50153.1"/>
    <property type="molecule type" value="Genomic_DNA"/>
</dbReference>
<dbReference type="InterPro" id="IPR013762">
    <property type="entry name" value="Integrase-like_cat_sf"/>
</dbReference>
<keyword evidence="1" id="KW-0233">DNA recombination</keyword>
<reference evidence="4" key="2">
    <citation type="journal article" date="2010" name="Stand. Genomic Sci.">
        <title>Complete genome sequence of Vulcanisaeta distributa type strain (IC-017T).</title>
        <authorList>
            <person name="Mavromatis K."/>
            <person name="Sikorski J."/>
            <person name="Pabst E."/>
            <person name="Teshima H."/>
            <person name="Lapidus A."/>
            <person name="Lucas S."/>
            <person name="Nolan M."/>
            <person name="Glavina Del Rio T."/>
            <person name="Cheng J."/>
            <person name="Bruce D."/>
            <person name="Goodwin L."/>
            <person name="Pitluck S."/>
            <person name="Liolios K."/>
            <person name="Ivanova N."/>
            <person name="Mikhailova N."/>
            <person name="Pati A."/>
            <person name="Chen A."/>
            <person name="Palaniappan K."/>
            <person name="Land M."/>
            <person name="Hauser L."/>
            <person name="Chang Y."/>
            <person name="Jeffries C."/>
            <person name="Rohde M."/>
            <person name="Spring S."/>
            <person name="Goker M."/>
            <person name="Wirth R."/>
            <person name="Woyke T."/>
            <person name="Bristow J."/>
            <person name="Eisen J."/>
            <person name="Markowitz V."/>
            <person name="Hugenholtz P."/>
            <person name="Klenk H."/>
            <person name="Kyrpides N."/>
        </authorList>
    </citation>
    <scope>NUCLEOTIDE SEQUENCE [LARGE SCALE GENOMIC DNA]</scope>
    <source>
        <strain evidence="4">DSM 14429 / JCM 11212 / NBRC 100878 / IC-017</strain>
    </source>
</reference>
<feature type="domain" description="Tyr recombinase" evidence="2">
    <location>
        <begin position="12"/>
        <end position="159"/>
    </location>
</feature>
<dbReference type="Gene3D" id="1.10.443.10">
    <property type="entry name" value="Intergrase catalytic core"/>
    <property type="match status" value="1"/>
</dbReference>
<dbReference type="eggNOG" id="arCOG01241">
    <property type="taxonomic scope" value="Archaea"/>
</dbReference>
<proteinExistence type="predicted"/>
<organism evidence="3 4">
    <name type="scientific">Vulcanisaeta distributa (strain DSM 14429 / JCM 11212 / NBRC 100878 / IC-017)</name>
    <dbReference type="NCBI Taxonomy" id="572478"/>
    <lineage>
        <taxon>Archaea</taxon>
        <taxon>Thermoproteota</taxon>
        <taxon>Thermoprotei</taxon>
        <taxon>Thermoproteales</taxon>
        <taxon>Thermoproteaceae</taxon>
        <taxon>Vulcanisaeta</taxon>
    </lineage>
</organism>
<dbReference type="CDD" id="cd00397">
    <property type="entry name" value="DNA_BRE_C"/>
    <property type="match status" value="1"/>
</dbReference>
<evidence type="ECO:0000256" key="1">
    <source>
        <dbReference type="ARBA" id="ARBA00023172"/>
    </source>
</evidence>
<evidence type="ECO:0000313" key="3">
    <source>
        <dbReference type="EMBL" id="ADN50153.1"/>
    </source>
</evidence>
<accession>E1QNQ7</accession>
<dbReference type="GO" id="GO:0015074">
    <property type="term" value="P:DNA integration"/>
    <property type="evidence" value="ECO:0007669"/>
    <property type="project" value="InterPro"/>
</dbReference>
<sequence>MVMSEEGVMRKVGELRLYLDDYEQLIRELLDKSVRSPRIKYFLPLTLALSGRRIGEVLRLAVKDIDFEEHKVTWWIEKKRQAMYLTLPMPSRWFTIAQDYIVLNKITNELFPISRITAWRVVTDVTSELIGVRLSPHDLRHLFAMKALLDTKDYELVRR</sequence>
<dbReference type="Pfam" id="PF00589">
    <property type="entry name" value="Phage_integrase"/>
    <property type="match status" value="1"/>
</dbReference>
<keyword evidence="4" id="KW-1185">Reference proteome</keyword>
<dbReference type="AlphaFoldDB" id="E1QNQ7"/>
<dbReference type="PROSITE" id="PS51898">
    <property type="entry name" value="TYR_RECOMBINASE"/>
    <property type="match status" value="1"/>
</dbReference>
<evidence type="ECO:0000259" key="2">
    <source>
        <dbReference type="PROSITE" id="PS51898"/>
    </source>
</evidence>
<dbReference type="GO" id="GO:0006310">
    <property type="term" value="P:DNA recombination"/>
    <property type="evidence" value="ECO:0007669"/>
    <property type="project" value="UniProtKB-KW"/>
</dbReference>
<dbReference type="KEGG" id="vdi:Vdis_0760"/>
<dbReference type="InterPro" id="IPR011010">
    <property type="entry name" value="DNA_brk_join_enz"/>
</dbReference>
<dbReference type="Proteomes" id="UP000006681">
    <property type="component" value="Chromosome"/>
</dbReference>
<reference evidence="3 4" key="1">
    <citation type="journal article" date="2010" name="Stand. Genomic Sci.">
        <title>Complete genome sequence of Vulcanisaeta distributa type strain (IC-017).</title>
        <authorList>
            <person name="Mavromatis K."/>
            <person name="Sikorski J."/>
            <person name="Pabst E."/>
            <person name="Teshima H."/>
            <person name="Lapidus A."/>
            <person name="Lucas S."/>
            <person name="Nolan M."/>
            <person name="Glavina Del Rio T."/>
            <person name="Cheng J.F."/>
            <person name="Bruce D."/>
            <person name="Goodwin L."/>
            <person name="Pitluck S."/>
            <person name="Liolios K."/>
            <person name="Ivanova N."/>
            <person name="Mikhailova N."/>
            <person name="Pati A."/>
            <person name="Chen A."/>
            <person name="Palaniappan K."/>
            <person name="Land M."/>
            <person name="Hauser L."/>
            <person name="Chang Y.J."/>
            <person name="Jeffries C.D."/>
            <person name="Rohde M."/>
            <person name="Spring S."/>
            <person name="Goker M."/>
            <person name="Wirth R."/>
            <person name="Woyke T."/>
            <person name="Bristow J."/>
            <person name="Eisen J.A."/>
            <person name="Markowitz V."/>
            <person name="Hugenholtz P."/>
            <person name="Klenk H.P."/>
            <person name="Kyrpides N.C."/>
        </authorList>
    </citation>
    <scope>NUCLEOTIDE SEQUENCE [LARGE SCALE GENOMIC DNA]</scope>
    <source>
        <strain evidence="4">DSM 14429 / JCM 11212 / NBRC 100878 / IC-017</strain>
    </source>
</reference>
<dbReference type="InterPro" id="IPR002104">
    <property type="entry name" value="Integrase_catalytic"/>
</dbReference>
<gene>
    <name evidence="3" type="ordered locus">Vdis_0760</name>
</gene>
<dbReference type="GO" id="GO:0003677">
    <property type="term" value="F:DNA binding"/>
    <property type="evidence" value="ECO:0007669"/>
    <property type="project" value="InterPro"/>
</dbReference>
<evidence type="ECO:0000313" key="4">
    <source>
        <dbReference type="Proteomes" id="UP000006681"/>
    </source>
</evidence>
<protein>
    <recommendedName>
        <fullName evidence="2">Tyr recombinase domain-containing protein</fullName>
    </recommendedName>
</protein>
<dbReference type="HOGENOM" id="CLU_1656983_0_0_2"/>
<dbReference type="SUPFAM" id="SSF56349">
    <property type="entry name" value="DNA breaking-rejoining enzymes"/>
    <property type="match status" value="1"/>
</dbReference>
<name>E1QNQ7_VULDI</name>